<dbReference type="AlphaFoldDB" id="A0A2H1WRR6"/>
<protein>
    <submittedName>
        <fullName evidence="1">SFRICE_019945</fullName>
    </submittedName>
</protein>
<reference evidence="1" key="1">
    <citation type="submission" date="2016-07" db="EMBL/GenBank/DDBJ databases">
        <authorList>
            <person name="Bretaudeau A."/>
        </authorList>
    </citation>
    <scope>NUCLEOTIDE SEQUENCE</scope>
    <source>
        <strain evidence="1">Rice</strain>
        <tissue evidence="1">Whole body</tissue>
    </source>
</reference>
<dbReference type="PROSITE" id="PS51257">
    <property type="entry name" value="PROKAR_LIPOPROTEIN"/>
    <property type="match status" value="1"/>
</dbReference>
<accession>A0A2H1WRR6</accession>
<dbReference type="EMBL" id="ODYU01010564">
    <property type="protein sequence ID" value="SOQ55765.1"/>
    <property type="molecule type" value="Genomic_DNA"/>
</dbReference>
<name>A0A2H1WRR6_SPOFR</name>
<gene>
    <name evidence="1" type="ORF">SFRICE_019945</name>
</gene>
<proteinExistence type="predicted"/>
<organism evidence="1">
    <name type="scientific">Spodoptera frugiperda</name>
    <name type="common">Fall armyworm</name>
    <dbReference type="NCBI Taxonomy" id="7108"/>
    <lineage>
        <taxon>Eukaryota</taxon>
        <taxon>Metazoa</taxon>
        <taxon>Ecdysozoa</taxon>
        <taxon>Arthropoda</taxon>
        <taxon>Hexapoda</taxon>
        <taxon>Insecta</taxon>
        <taxon>Pterygota</taxon>
        <taxon>Neoptera</taxon>
        <taxon>Endopterygota</taxon>
        <taxon>Lepidoptera</taxon>
        <taxon>Glossata</taxon>
        <taxon>Ditrysia</taxon>
        <taxon>Noctuoidea</taxon>
        <taxon>Noctuidae</taxon>
        <taxon>Amphipyrinae</taxon>
        <taxon>Spodoptera</taxon>
    </lineage>
</organism>
<evidence type="ECO:0000313" key="1">
    <source>
        <dbReference type="EMBL" id="SOQ55765.1"/>
    </source>
</evidence>
<sequence>MRQVLCVVAGTTASSVGAACLRDKEGMIGKLECKVARHVYVGAMMRDEKLCPLSSLSLLEKGHESPTDRQIKRRKWGWIDHTFGRGRRPHFKINIRVESPGEKELWTSSANLFFKGLYHPMTSPALGEARGSVTFLLTKNHPVSTPAFQAEAPAGNALITPVVFRVSMGGRDYLPPDPKQQFADLLLAEIEPATGCTAATCSATVPTVQSGLSSLRELFHQICAMLRCYGCVWLPPTIFTGKHSLALVETDSAKLCFFIERCLLWIRAIDTTTFLLLLFEHGSPQLRFDISPYRRGHWRIDTNSHTHDTQTRNNNVCITPRFACGSQTCYTLRGSRLPSHRTNCIV</sequence>